<evidence type="ECO:0000259" key="1">
    <source>
        <dbReference type="Pfam" id="PF01927"/>
    </source>
</evidence>
<sequence length="164" mass="17788">MTGEGPVAREEGAIRPETDRLLLDVMLGSLAVYLRVCGYDAAYALDRGLEADDRIAALAGAEGRRLLTRDVELADSVEGAVLLAERDLEAQLGELRAAGVELVPDEEPSYCGRCNGSLEPVPAEADTPSYAPDPGGTDCWRCRSCEQLFWRGSHYERMKSVLEA</sequence>
<accession>M1XN20</accession>
<dbReference type="AlphaFoldDB" id="M1XN20"/>
<dbReference type="eggNOG" id="arCOG04290">
    <property type="taxonomic scope" value="Archaea"/>
</dbReference>
<dbReference type="PANTHER" id="PTHR39081:SF1">
    <property type="entry name" value="MUT7-C RNASE DOMAIN-CONTAINING PROTEIN"/>
    <property type="match status" value="1"/>
</dbReference>
<dbReference type="OrthoDB" id="1266at2157"/>
<dbReference type="GeneID" id="14650502"/>
<dbReference type="HOGENOM" id="CLU_112469_0_0_2"/>
<dbReference type="KEGG" id="nmo:Nmlp_1062"/>
<protein>
    <submittedName>
        <fullName evidence="2">DUF82 family protein</fullName>
    </submittedName>
</protein>
<dbReference type="STRING" id="268739.Nmlp_1062"/>
<evidence type="ECO:0000313" key="3">
    <source>
        <dbReference type="Proteomes" id="UP000011867"/>
    </source>
</evidence>
<keyword evidence="3" id="KW-1185">Reference proteome</keyword>
<dbReference type="EMBL" id="HF582854">
    <property type="protein sequence ID" value="CCQ35274.1"/>
    <property type="molecule type" value="Genomic_DNA"/>
</dbReference>
<organism evidence="2 3">
    <name type="scientific">Natronomonas moolapensis (strain DSM 18674 / CECT 7526 / JCM 14361 / 8.8.11)</name>
    <dbReference type="NCBI Taxonomy" id="268739"/>
    <lineage>
        <taxon>Archaea</taxon>
        <taxon>Methanobacteriati</taxon>
        <taxon>Methanobacteriota</taxon>
        <taxon>Stenosarchaea group</taxon>
        <taxon>Halobacteria</taxon>
        <taxon>Halobacteriales</taxon>
        <taxon>Natronomonadaceae</taxon>
        <taxon>Natronomonas</taxon>
    </lineage>
</organism>
<evidence type="ECO:0000313" key="2">
    <source>
        <dbReference type="EMBL" id="CCQ35274.1"/>
    </source>
</evidence>
<name>M1XN20_NATM8</name>
<gene>
    <name evidence="2" type="ordered locus">Nmlp_1062</name>
</gene>
<dbReference type="RefSeq" id="WP_015408124.1">
    <property type="nucleotide sequence ID" value="NC_020388.1"/>
</dbReference>
<dbReference type="InterPro" id="IPR002782">
    <property type="entry name" value="Mut7-C_RNAse_dom"/>
</dbReference>
<dbReference type="Pfam" id="PF01927">
    <property type="entry name" value="Mut7-C"/>
    <property type="match status" value="1"/>
</dbReference>
<proteinExistence type="predicted"/>
<dbReference type="Proteomes" id="UP000011867">
    <property type="component" value="Chromosome"/>
</dbReference>
<reference evidence="2 3" key="1">
    <citation type="journal article" date="2013" name="Genome Announc.">
        <title>Genome of the haloarchaeon Natronomonas moolapensis, a neutrophilic member of a previously haloalkaliphilic genus.</title>
        <authorList>
            <person name="Dyall-Smith M.L."/>
            <person name="Pfeiffer F."/>
            <person name="Oberwinkler T."/>
            <person name="Klee K."/>
            <person name="Rampp M."/>
            <person name="Palm P."/>
            <person name="Gross K."/>
            <person name="Schuster S.C."/>
            <person name="Oesterhelt D."/>
        </authorList>
    </citation>
    <scope>NUCLEOTIDE SEQUENCE [LARGE SCALE GENOMIC DNA]</scope>
    <source>
        <strain evidence="3">DSM 18674 / JCM 14361 / 8.8.11</strain>
    </source>
</reference>
<dbReference type="PANTHER" id="PTHR39081">
    <property type="entry name" value="MUT7-C DOMAIN-CONTAINING PROTEIN"/>
    <property type="match status" value="1"/>
</dbReference>
<feature type="domain" description="Mut7-C RNAse" evidence="1">
    <location>
        <begin position="20"/>
        <end position="161"/>
    </location>
</feature>